<dbReference type="EMBL" id="KL363226">
    <property type="protein sequence ID" value="KFD52553.1"/>
    <property type="molecule type" value="Genomic_DNA"/>
</dbReference>
<dbReference type="SUPFAM" id="SSF81321">
    <property type="entry name" value="Family A G protein-coupled receptor-like"/>
    <property type="match status" value="1"/>
</dbReference>
<keyword evidence="1" id="KW-0472">Membrane</keyword>
<feature type="transmembrane region" description="Helical" evidence="1">
    <location>
        <begin position="77"/>
        <end position="100"/>
    </location>
</feature>
<dbReference type="Gene3D" id="1.20.1070.10">
    <property type="entry name" value="Rhodopsin 7-helix transmembrane proteins"/>
    <property type="match status" value="1"/>
</dbReference>
<reference evidence="2 3" key="1">
    <citation type="journal article" date="2014" name="Nat. Genet.">
        <title>Genome and transcriptome of the porcine whipworm Trichuris suis.</title>
        <authorList>
            <person name="Jex A.R."/>
            <person name="Nejsum P."/>
            <person name="Schwarz E.M."/>
            <person name="Hu L."/>
            <person name="Young N.D."/>
            <person name="Hall R.S."/>
            <person name="Korhonen P.K."/>
            <person name="Liao S."/>
            <person name="Thamsborg S."/>
            <person name="Xia J."/>
            <person name="Xu P."/>
            <person name="Wang S."/>
            <person name="Scheerlinck J.P."/>
            <person name="Hofmann A."/>
            <person name="Sternberg P.W."/>
            <person name="Wang J."/>
            <person name="Gasser R.B."/>
        </authorList>
    </citation>
    <scope>NUCLEOTIDE SEQUENCE [LARGE SCALE GENOMIC DNA]</scope>
    <source>
        <strain evidence="2">DCEP-RM93M</strain>
    </source>
</reference>
<proteinExistence type="predicted"/>
<organism evidence="2 3">
    <name type="scientific">Trichuris suis</name>
    <name type="common">pig whipworm</name>
    <dbReference type="NCBI Taxonomy" id="68888"/>
    <lineage>
        <taxon>Eukaryota</taxon>
        <taxon>Metazoa</taxon>
        <taxon>Ecdysozoa</taxon>
        <taxon>Nematoda</taxon>
        <taxon>Enoplea</taxon>
        <taxon>Dorylaimia</taxon>
        <taxon>Trichinellida</taxon>
        <taxon>Trichuridae</taxon>
        <taxon>Trichuris</taxon>
    </lineage>
</organism>
<name>A0A085M5Q7_9BILA</name>
<evidence type="ECO:0000313" key="2">
    <source>
        <dbReference type="EMBL" id="KFD52553.1"/>
    </source>
</evidence>
<evidence type="ECO:0000313" key="3">
    <source>
        <dbReference type="Proteomes" id="UP000030764"/>
    </source>
</evidence>
<keyword evidence="1" id="KW-0812">Transmembrane</keyword>
<feature type="transmembrane region" description="Helical" evidence="1">
    <location>
        <begin position="163"/>
        <end position="183"/>
    </location>
</feature>
<feature type="transmembrane region" description="Helical" evidence="1">
    <location>
        <begin position="255"/>
        <end position="282"/>
    </location>
</feature>
<keyword evidence="1" id="KW-1133">Transmembrane helix</keyword>
<gene>
    <name evidence="2" type="ORF">M513_06587</name>
</gene>
<dbReference type="Proteomes" id="UP000030764">
    <property type="component" value="Unassembled WGS sequence"/>
</dbReference>
<feature type="transmembrane region" description="Helical" evidence="1">
    <location>
        <begin position="49"/>
        <end position="68"/>
    </location>
</feature>
<keyword evidence="3" id="KW-1185">Reference proteome</keyword>
<protein>
    <recommendedName>
        <fullName evidence="4">G-protein coupled receptors family 1 profile domain-containing protein</fullName>
    </recommendedName>
</protein>
<sequence>MANESAVSAVTVESSGNWLEPDSWIVTNGSIPFTVFVMPQLEPFRYVDIVLSIVVVIESGLCALTILLNKVLMRSNIAILVALLFIAYVVLNFGILANQLITLIYFKQEDEFLATGSLCFLKWVLLACGGAFVIDISFLIAFDRCAASVFGLSFYHCRKRWWLFAKMILVSLHLVSITLRLGVDWLQDDFALCTVVELVKWEGFLFVRVEYNALITATLVMYVFGIIWGRHNVRIHSSRESIAATRKAQLRQKMLVTLTLSFFLSSFSFVATSVIVVISAYVQDKSSLLAVLKFLCLNSIGSFLSINLLLIRTKQIRQAIVGLCVKKRPAIRDSLTTFGVAVTNDQMSISQLWFG</sequence>
<accession>A0A085M5Q7</accession>
<evidence type="ECO:0008006" key="4">
    <source>
        <dbReference type="Google" id="ProtNLM"/>
    </source>
</evidence>
<feature type="transmembrane region" description="Helical" evidence="1">
    <location>
        <begin position="120"/>
        <end position="142"/>
    </location>
</feature>
<evidence type="ECO:0000256" key="1">
    <source>
        <dbReference type="SAM" id="Phobius"/>
    </source>
</evidence>
<feature type="transmembrane region" description="Helical" evidence="1">
    <location>
        <begin position="211"/>
        <end position="229"/>
    </location>
</feature>
<dbReference type="AlphaFoldDB" id="A0A085M5Q7"/>
<feature type="transmembrane region" description="Helical" evidence="1">
    <location>
        <begin position="288"/>
        <end position="310"/>
    </location>
</feature>